<dbReference type="RefSeq" id="WP_116189576.1">
    <property type="nucleotide sequence ID" value="NZ_QTTN01000014.1"/>
</dbReference>
<feature type="chain" id="PRO_5017832019" description="Copper amine oxidase-like protein" evidence="1">
    <location>
        <begin position="31"/>
        <end position="169"/>
    </location>
</feature>
<evidence type="ECO:0000313" key="2">
    <source>
        <dbReference type="EMBL" id="REE84534.1"/>
    </source>
</evidence>
<comment type="caution">
    <text evidence="2">The sequence shown here is derived from an EMBL/GenBank/DDBJ whole genome shotgun (WGS) entry which is preliminary data.</text>
</comment>
<keyword evidence="1" id="KW-0732">Signal</keyword>
<sequence length="169" mass="17926">MKRTKVICAAVAALTLFALLEGAIAVPAHAAEAKQAPSSVMIVNTDGTKSRVAASEYVIENGVLMVAPSYVNFPFVVAAKGIGFGPEAKTLNVLRFDLSVIGEKSPGFSIKLGEKEFADHSLGKTLHISQPALARGGHIYLPLRTISEAYGYVVDYAKQEGVITISIHK</sequence>
<evidence type="ECO:0008006" key="4">
    <source>
        <dbReference type="Google" id="ProtNLM"/>
    </source>
</evidence>
<feature type="signal peptide" evidence="1">
    <location>
        <begin position="1"/>
        <end position="30"/>
    </location>
</feature>
<gene>
    <name evidence="2" type="ORF">A8990_11469</name>
</gene>
<keyword evidence="3" id="KW-1185">Reference proteome</keyword>
<reference evidence="2 3" key="1">
    <citation type="submission" date="2018-08" db="EMBL/GenBank/DDBJ databases">
        <title>Genomic Encyclopedia of Type Strains, Phase III (KMG-III): the genomes of soil and plant-associated and newly described type strains.</title>
        <authorList>
            <person name="Whitman W."/>
        </authorList>
    </citation>
    <scope>NUCLEOTIDE SEQUENCE [LARGE SCALE GENOMIC DNA]</scope>
    <source>
        <strain evidence="2 3">CGMCC 1.10966</strain>
    </source>
</reference>
<name>A0A3D9S3N7_9BACL</name>
<proteinExistence type="predicted"/>
<organism evidence="2 3">
    <name type="scientific">Paenibacillus taihuensis</name>
    <dbReference type="NCBI Taxonomy" id="1156355"/>
    <lineage>
        <taxon>Bacteria</taxon>
        <taxon>Bacillati</taxon>
        <taxon>Bacillota</taxon>
        <taxon>Bacilli</taxon>
        <taxon>Bacillales</taxon>
        <taxon>Paenibacillaceae</taxon>
        <taxon>Paenibacillus</taxon>
    </lineage>
</organism>
<dbReference type="OrthoDB" id="2617478at2"/>
<accession>A0A3D9S3N7</accession>
<evidence type="ECO:0000313" key="3">
    <source>
        <dbReference type="Proteomes" id="UP000256304"/>
    </source>
</evidence>
<evidence type="ECO:0000256" key="1">
    <source>
        <dbReference type="SAM" id="SignalP"/>
    </source>
</evidence>
<dbReference type="Proteomes" id="UP000256304">
    <property type="component" value="Unassembled WGS sequence"/>
</dbReference>
<dbReference type="EMBL" id="QTTN01000014">
    <property type="protein sequence ID" value="REE84534.1"/>
    <property type="molecule type" value="Genomic_DNA"/>
</dbReference>
<protein>
    <recommendedName>
        <fullName evidence="4">Copper amine oxidase-like protein</fullName>
    </recommendedName>
</protein>
<dbReference type="AlphaFoldDB" id="A0A3D9S3N7"/>